<proteinExistence type="predicted"/>
<organism evidence="2 3">
    <name type="scientific">Streblomastix strix</name>
    <dbReference type="NCBI Taxonomy" id="222440"/>
    <lineage>
        <taxon>Eukaryota</taxon>
        <taxon>Metamonada</taxon>
        <taxon>Preaxostyla</taxon>
        <taxon>Oxymonadida</taxon>
        <taxon>Streblomastigidae</taxon>
        <taxon>Streblomastix</taxon>
    </lineage>
</organism>
<dbReference type="AlphaFoldDB" id="A0A5J4PUZ2"/>
<comment type="caution">
    <text evidence="2">The sequence shown here is derived from an EMBL/GenBank/DDBJ whole genome shotgun (WGS) entry which is preliminary data.</text>
</comment>
<dbReference type="Proteomes" id="UP000324800">
    <property type="component" value="Unassembled WGS sequence"/>
</dbReference>
<evidence type="ECO:0000313" key="3">
    <source>
        <dbReference type="Proteomes" id="UP000324800"/>
    </source>
</evidence>
<sequence>LACYLQQFSEDVVSKVIVNHLLKHGSFSVVFYCVIGHVNVVLLQYVLLVPAKCNDKIKIRESL</sequence>
<feature type="non-terminal residue" evidence="2">
    <location>
        <position position="1"/>
    </location>
</feature>
<evidence type="ECO:0000313" key="2">
    <source>
        <dbReference type="EMBL" id="KAA6312558.1"/>
    </source>
</evidence>
<accession>A0A5J4PUZ2</accession>
<dbReference type="EMBL" id="SNRW01048726">
    <property type="protein sequence ID" value="KAA6312558.1"/>
    <property type="molecule type" value="Genomic_DNA"/>
</dbReference>
<keyword evidence="1" id="KW-0812">Transmembrane</keyword>
<name>A0A5J4PUZ2_9EUKA</name>
<feature type="transmembrane region" description="Helical" evidence="1">
    <location>
        <begin position="29"/>
        <end position="51"/>
    </location>
</feature>
<gene>
    <name evidence="2" type="ORF">EZS28_055905</name>
</gene>
<keyword evidence="1" id="KW-1133">Transmembrane helix</keyword>
<evidence type="ECO:0000256" key="1">
    <source>
        <dbReference type="SAM" id="Phobius"/>
    </source>
</evidence>
<protein>
    <submittedName>
        <fullName evidence="2">Uncharacterized protein</fullName>
    </submittedName>
</protein>
<keyword evidence="1" id="KW-0472">Membrane</keyword>
<reference evidence="2 3" key="1">
    <citation type="submission" date="2019-03" db="EMBL/GenBank/DDBJ databases">
        <title>Single cell metagenomics reveals metabolic interactions within the superorganism composed of flagellate Streblomastix strix and complex community of Bacteroidetes bacteria on its surface.</title>
        <authorList>
            <person name="Treitli S.C."/>
            <person name="Kolisko M."/>
            <person name="Husnik F."/>
            <person name="Keeling P."/>
            <person name="Hampl V."/>
        </authorList>
    </citation>
    <scope>NUCLEOTIDE SEQUENCE [LARGE SCALE GENOMIC DNA]</scope>
    <source>
        <strain evidence="2">ST1C</strain>
    </source>
</reference>